<dbReference type="PANTHER" id="PTHR46331:SF2">
    <property type="entry name" value="VALACYCLOVIR HYDROLASE"/>
    <property type="match status" value="1"/>
</dbReference>
<feature type="domain" description="AB hydrolase-1" evidence="1">
    <location>
        <begin position="223"/>
        <end position="346"/>
    </location>
</feature>
<dbReference type="AlphaFoldDB" id="A0A495MIE8"/>
<evidence type="ECO:0000313" key="2">
    <source>
        <dbReference type="EMBL" id="RKS25744.1"/>
    </source>
</evidence>
<dbReference type="Gene3D" id="3.40.50.1820">
    <property type="entry name" value="alpha/beta hydrolase"/>
    <property type="match status" value="1"/>
</dbReference>
<proteinExistence type="predicted"/>
<dbReference type="InterPro" id="IPR000073">
    <property type="entry name" value="AB_hydrolase_1"/>
</dbReference>
<gene>
    <name evidence="2" type="ORF">CLV94_0788</name>
</gene>
<comment type="caution">
    <text evidence="2">The sequence shown here is derived from an EMBL/GenBank/DDBJ whole genome shotgun (WGS) entry which is preliminary data.</text>
</comment>
<dbReference type="InterPro" id="IPR029058">
    <property type="entry name" value="AB_hydrolase_fold"/>
</dbReference>
<dbReference type="RefSeq" id="WP_121375120.1">
    <property type="nucleotide sequence ID" value="NZ_RBLC01000001.1"/>
</dbReference>
<dbReference type="SUPFAM" id="SSF53474">
    <property type="entry name" value="alpha/beta-Hydrolases"/>
    <property type="match status" value="1"/>
</dbReference>
<dbReference type="Gene3D" id="2.60.120.260">
    <property type="entry name" value="Galactose-binding domain-like"/>
    <property type="match status" value="1"/>
</dbReference>
<name>A0A495MIE8_9FLAO</name>
<dbReference type="PANTHER" id="PTHR46331">
    <property type="entry name" value="VALACYCLOVIR HYDROLASE"/>
    <property type="match status" value="1"/>
</dbReference>
<evidence type="ECO:0000259" key="1">
    <source>
        <dbReference type="Pfam" id="PF00561"/>
    </source>
</evidence>
<reference evidence="2 3" key="1">
    <citation type="submission" date="2018-10" db="EMBL/GenBank/DDBJ databases">
        <title>Genomic Encyclopedia of Archaeal and Bacterial Type Strains, Phase II (KMG-II): from individual species to whole genera.</title>
        <authorList>
            <person name="Goeker M."/>
        </authorList>
    </citation>
    <scope>NUCLEOTIDE SEQUENCE [LARGE SCALE GENOMIC DNA]</scope>
    <source>
        <strain evidence="2 3">DSM 29537</strain>
    </source>
</reference>
<dbReference type="OrthoDB" id="2247630at2"/>
<protein>
    <submittedName>
        <fullName evidence="2">Pimeloyl-ACP methyl ester carboxylesterase</fullName>
    </submittedName>
</protein>
<keyword evidence="3" id="KW-1185">Reference proteome</keyword>
<evidence type="ECO:0000313" key="3">
    <source>
        <dbReference type="Proteomes" id="UP000277579"/>
    </source>
</evidence>
<dbReference type="PRINTS" id="PR00111">
    <property type="entry name" value="ABHYDROLASE"/>
</dbReference>
<dbReference type="Pfam" id="PF00561">
    <property type="entry name" value="Abhydrolase_1"/>
    <property type="match status" value="1"/>
</dbReference>
<organism evidence="2 3">
    <name type="scientific">Flavobacterium endophyticum</name>
    <dbReference type="NCBI Taxonomy" id="1540163"/>
    <lineage>
        <taxon>Bacteria</taxon>
        <taxon>Pseudomonadati</taxon>
        <taxon>Bacteroidota</taxon>
        <taxon>Flavobacteriia</taxon>
        <taxon>Flavobacteriales</taxon>
        <taxon>Flavobacteriaceae</taxon>
        <taxon>Flavobacterium</taxon>
    </lineage>
</organism>
<accession>A0A495MIE8</accession>
<dbReference type="Proteomes" id="UP000277579">
    <property type="component" value="Unassembled WGS sequence"/>
</dbReference>
<dbReference type="GO" id="GO:0017171">
    <property type="term" value="F:serine hydrolase activity"/>
    <property type="evidence" value="ECO:0007669"/>
    <property type="project" value="TreeGrafter"/>
</dbReference>
<dbReference type="EMBL" id="RBLC01000001">
    <property type="protein sequence ID" value="RKS25744.1"/>
    <property type="molecule type" value="Genomic_DNA"/>
</dbReference>
<sequence length="435" mass="47692">MNYLLAGFFLMCQLQVHSQLKYTTTNVGLVKLIEAKKYAGKQFQLVVDIKSQPADSISGSAIMSLQTKKQDWDYINSARQGAMVPSGTAGWNTYTVSGTIDAEAHKIWAMLVTYGNGDFWFDAVRFKIKEGEGWTDIPVENGDFEKSPAQNPLKGFKNTESATKKGVTASLEKERGRGQFLHIHAEGGMIVNSVLYGNNAEAGSYVTSAGTKIYYEIYGQGEPLLLLHGNGGSISSFAGQIEAFSKNYKVIAVDTRGQGKSLDTTTSYFSYNQFADDMKVLLDSLHLKQVSLVGWSDGGNTGLLLASKYPDYVKKLVTMGANLNPSDKALDKKILKQVAKDLKEMKAQKDADPVVIRLMEMLLKEPNISPESLGTTTAQTLVMAGEHDLILEEHTRLIAASIPGAQLLLLKGQTHNVVADNPELFNKEVLEFLKK</sequence>